<keyword evidence="2" id="KW-0378">Hydrolase</keyword>
<reference evidence="4 5" key="1">
    <citation type="submission" date="2020-07" db="EMBL/GenBank/DDBJ databases">
        <title>Sequencing the genomes of 1000 actinobacteria strains.</title>
        <authorList>
            <person name="Klenk H.-P."/>
        </authorList>
    </citation>
    <scope>NUCLEOTIDE SEQUENCE [LARGE SCALE GENOMIC DNA]</scope>
    <source>
        <strain evidence="4 5">DSM 29531</strain>
    </source>
</reference>
<accession>A0A853DLI5</accession>
<dbReference type="EMBL" id="JACCFW010000001">
    <property type="protein sequence ID" value="NYJ75864.1"/>
    <property type="molecule type" value="Genomic_DNA"/>
</dbReference>
<name>A0A853DLI5_9MICO</name>
<dbReference type="CDD" id="cd13925">
    <property type="entry name" value="RPF"/>
    <property type="match status" value="1"/>
</dbReference>
<dbReference type="Pfam" id="PF06737">
    <property type="entry name" value="Transglycosylas"/>
    <property type="match status" value="1"/>
</dbReference>
<comment type="caution">
    <text evidence="4">The sequence shown here is derived from an EMBL/GenBank/DDBJ whole genome shotgun (WGS) entry which is preliminary data.</text>
</comment>
<evidence type="ECO:0000313" key="5">
    <source>
        <dbReference type="Proteomes" id="UP000571817"/>
    </source>
</evidence>
<dbReference type="Proteomes" id="UP000571817">
    <property type="component" value="Unassembled WGS sequence"/>
</dbReference>
<dbReference type="Gene3D" id="1.10.530.10">
    <property type="match status" value="1"/>
</dbReference>
<dbReference type="AlphaFoldDB" id="A0A853DLI5"/>
<evidence type="ECO:0000313" key="4">
    <source>
        <dbReference type="EMBL" id="NYJ75864.1"/>
    </source>
</evidence>
<evidence type="ECO:0000259" key="3">
    <source>
        <dbReference type="Pfam" id="PF06737"/>
    </source>
</evidence>
<protein>
    <recommendedName>
        <fullName evidence="3">Resuscitation-promoting factor core lysozyme-like domain-containing protein</fullName>
    </recommendedName>
</protein>
<proteinExistence type="inferred from homology"/>
<comment type="similarity">
    <text evidence="1">Belongs to the transglycosylase family. Rpf subfamily.</text>
</comment>
<dbReference type="RefSeq" id="WP_281373890.1">
    <property type="nucleotide sequence ID" value="NZ_JACCFW010000001.1"/>
</dbReference>
<evidence type="ECO:0000256" key="2">
    <source>
        <dbReference type="ARBA" id="ARBA00022801"/>
    </source>
</evidence>
<dbReference type="GO" id="GO:0016787">
    <property type="term" value="F:hydrolase activity"/>
    <property type="evidence" value="ECO:0007669"/>
    <property type="project" value="UniProtKB-KW"/>
</dbReference>
<sequence>MASAATVGAGLATAGAAHAESPYNVWDRVATCESSNNWAINTGNGYYGGLQFSASTWTGFGGSKYGATANLATRDQQIYIAQAVLRAQGPGAWPVCSVRAGLTRANGLAVVVDPGSGNPTPQPPPSRGTVRKLAVDGSFGPLTIRAVQQWVGVSQTGTMSYSTRTALQRKVGTTPDGDIGPKTVAALQTKIGISRDGASYMNTRTVRGLQTFLNAYVLV</sequence>
<keyword evidence="5" id="KW-1185">Reference proteome</keyword>
<dbReference type="InterPro" id="IPR023346">
    <property type="entry name" value="Lysozyme-like_dom_sf"/>
</dbReference>
<dbReference type="SUPFAM" id="SSF53955">
    <property type="entry name" value="Lysozyme-like"/>
    <property type="match status" value="1"/>
</dbReference>
<evidence type="ECO:0000256" key="1">
    <source>
        <dbReference type="ARBA" id="ARBA00010830"/>
    </source>
</evidence>
<dbReference type="InterPro" id="IPR010618">
    <property type="entry name" value="RPF"/>
</dbReference>
<gene>
    <name evidence="4" type="ORF">HNR15_002827</name>
</gene>
<feature type="domain" description="Resuscitation-promoting factor core lysozyme-like" evidence="3">
    <location>
        <begin position="25"/>
        <end position="96"/>
    </location>
</feature>
<organism evidence="4 5">
    <name type="scientific">Allobranchiibius huperziae</name>
    <dbReference type="NCBI Taxonomy" id="1874116"/>
    <lineage>
        <taxon>Bacteria</taxon>
        <taxon>Bacillati</taxon>
        <taxon>Actinomycetota</taxon>
        <taxon>Actinomycetes</taxon>
        <taxon>Micrococcales</taxon>
        <taxon>Dermacoccaceae</taxon>
        <taxon>Allobranchiibius</taxon>
    </lineage>
</organism>